<name>A0A254NBV5_9BURK</name>
<dbReference type="SUPFAM" id="SSF144059">
    <property type="entry name" value="ImpE-like"/>
    <property type="match status" value="1"/>
</dbReference>
<protein>
    <submittedName>
        <fullName evidence="1">Virulence protein SciE type</fullName>
    </submittedName>
</protein>
<organism evidence="1 2">
    <name type="scientific">Roseateles puraquae</name>
    <dbReference type="NCBI Taxonomy" id="431059"/>
    <lineage>
        <taxon>Bacteria</taxon>
        <taxon>Pseudomonadati</taxon>
        <taxon>Pseudomonadota</taxon>
        <taxon>Betaproteobacteria</taxon>
        <taxon>Burkholderiales</taxon>
        <taxon>Sphaerotilaceae</taxon>
        <taxon>Roseateles</taxon>
    </lineage>
</organism>
<dbReference type="AlphaFoldDB" id="A0A254NBV5"/>
<gene>
    <name evidence="1" type="ORF">CDO81_17585</name>
</gene>
<dbReference type="Gene3D" id="1.25.40.10">
    <property type="entry name" value="Tetratricopeptide repeat domain"/>
    <property type="match status" value="1"/>
</dbReference>
<dbReference type="InterPro" id="IPR009211">
    <property type="entry name" value="TagJ"/>
</dbReference>
<keyword evidence="2" id="KW-1185">Reference proteome</keyword>
<evidence type="ECO:0000313" key="1">
    <source>
        <dbReference type="EMBL" id="OWR02643.1"/>
    </source>
</evidence>
<dbReference type="Pfam" id="PF14559">
    <property type="entry name" value="TPR_19"/>
    <property type="match status" value="1"/>
</dbReference>
<dbReference type="RefSeq" id="WP_088484533.1">
    <property type="nucleotide sequence ID" value="NZ_NISI01000007.1"/>
</dbReference>
<sequence length="272" mass="29779">MTPQQAAEEAVRAGDPRTALARLTEAVRAQPADARLRTFLAQLLSVLGQWERAHTQLNVVADLDKLAIPMRETVGHAIRCELLRAEVFAGRRTPVVFGQPQAWVAQLIESLRQQGDGQPELAADLAAKAFDAAPACPGQIDGQAFEWLADADSRLGPVLETCLNGHYTWVPFHHLSQIRFDPPEDLRDCVWMPAQLSFTNGGSSVALVPTRYPGSEASEDGLINLARKTEWQPLPGDDRYAGLGQRVLVSDLGDHDLMAVREIRFDTPTAST</sequence>
<proteinExistence type="predicted"/>
<dbReference type="InterPro" id="IPR011990">
    <property type="entry name" value="TPR-like_helical_dom_sf"/>
</dbReference>
<accession>A0A254NBV5</accession>
<reference evidence="1 2" key="1">
    <citation type="journal article" date="2007" name="Int. J. Syst. Evol. Microbiol.">
        <title>Description of Pelomonas aquatica sp. nov. and Pelomonas puraquae sp. nov., isolated from industrial and haemodialysis water.</title>
        <authorList>
            <person name="Gomila M."/>
            <person name="Bowien B."/>
            <person name="Falsen E."/>
            <person name="Moore E.R."/>
            <person name="Lalucat J."/>
        </authorList>
    </citation>
    <scope>NUCLEOTIDE SEQUENCE [LARGE SCALE GENOMIC DNA]</scope>
    <source>
        <strain evidence="1 2">CCUG 52769</strain>
    </source>
</reference>
<dbReference type="OrthoDB" id="5416084at2"/>
<dbReference type="Pfam" id="PF07024">
    <property type="entry name" value="ImpE"/>
    <property type="match status" value="1"/>
</dbReference>
<dbReference type="EMBL" id="NISI01000007">
    <property type="protein sequence ID" value="OWR02643.1"/>
    <property type="molecule type" value="Genomic_DNA"/>
</dbReference>
<evidence type="ECO:0000313" key="2">
    <source>
        <dbReference type="Proteomes" id="UP000197446"/>
    </source>
</evidence>
<dbReference type="PIRSF" id="PIRSF029288">
    <property type="entry name" value="SciE_ImpE"/>
    <property type="match status" value="1"/>
</dbReference>
<dbReference type="Proteomes" id="UP000197446">
    <property type="component" value="Unassembled WGS sequence"/>
</dbReference>
<comment type="caution">
    <text evidence="1">The sequence shown here is derived from an EMBL/GenBank/DDBJ whole genome shotgun (WGS) entry which is preliminary data.</text>
</comment>